<dbReference type="PROSITE" id="PS51257">
    <property type="entry name" value="PROKAR_LIPOPROTEIN"/>
    <property type="match status" value="1"/>
</dbReference>
<sequence>MAASRPNSLRALLLCGALSAALVACGGDDDGERTTATDAERGWFVSGVRPRPPAGLSGDALATWRRGQSTFNQSGCVACHKIGSGGGDGPGPDLTRVGDRLSAEQIREVLLHPTPPMPSFGQLSERDPRNFSALVDFLDSLE</sequence>
<evidence type="ECO:0000256" key="3">
    <source>
        <dbReference type="ARBA" id="ARBA00023004"/>
    </source>
</evidence>
<organism evidence="7 8">
    <name type="scientific">Conexibacter stalactiti</name>
    <dbReference type="NCBI Taxonomy" id="1940611"/>
    <lineage>
        <taxon>Bacteria</taxon>
        <taxon>Bacillati</taxon>
        <taxon>Actinomycetota</taxon>
        <taxon>Thermoleophilia</taxon>
        <taxon>Solirubrobacterales</taxon>
        <taxon>Conexibacteraceae</taxon>
        <taxon>Conexibacter</taxon>
    </lineage>
</organism>
<dbReference type="PROSITE" id="PS51007">
    <property type="entry name" value="CYTC"/>
    <property type="match status" value="1"/>
</dbReference>
<reference evidence="8" key="1">
    <citation type="submission" date="2023-07" db="EMBL/GenBank/DDBJ databases">
        <title>Conexibacter stalactiti sp. nov., isolated from stalactites in a lava cave and emended description of the genus Conexibacter.</title>
        <authorList>
            <person name="Lee S.D."/>
        </authorList>
    </citation>
    <scope>NUCLEOTIDE SEQUENCE [LARGE SCALE GENOMIC DNA]</scope>
    <source>
        <strain evidence="8">KCTC 39840</strain>
    </source>
</reference>
<feature type="signal peptide" evidence="5">
    <location>
        <begin position="1"/>
        <end position="26"/>
    </location>
</feature>
<dbReference type="SUPFAM" id="SSF46626">
    <property type="entry name" value="Cytochrome c"/>
    <property type="match status" value="1"/>
</dbReference>
<dbReference type="InterPro" id="IPR009056">
    <property type="entry name" value="Cyt_c-like_dom"/>
</dbReference>
<keyword evidence="1 4" id="KW-0349">Heme</keyword>
<evidence type="ECO:0000256" key="5">
    <source>
        <dbReference type="SAM" id="SignalP"/>
    </source>
</evidence>
<evidence type="ECO:0000256" key="1">
    <source>
        <dbReference type="ARBA" id="ARBA00022617"/>
    </source>
</evidence>
<keyword evidence="3 4" id="KW-0408">Iron</keyword>
<dbReference type="Gene3D" id="1.10.760.10">
    <property type="entry name" value="Cytochrome c-like domain"/>
    <property type="match status" value="1"/>
</dbReference>
<protein>
    <submittedName>
        <fullName evidence="7">Cytochrome c</fullName>
    </submittedName>
</protein>
<feature type="chain" id="PRO_5045686224" evidence="5">
    <location>
        <begin position="27"/>
        <end position="142"/>
    </location>
</feature>
<evidence type="ECO:0000313" key="7">
    <source>
        <dbReference type="EMBL" id="MDW5598885.1"/>
    </source>
</evidence>
<dbReference type="Pfam" id="PF13442">
    <property type="entry name" value="Cytochrome_CBB3"/>
    <property type="match status" value="1"/>
</dbReference>
<proteinExistence type="predicted"/>
<evidence type="ECO:0000313" key="8">
    <source>
        <dbReference type="Proteomes" id="UP001284601"/>
    </source>
</evidence>
<keyword evidence="2 4" id="KW-0479">Metal-binding</keyword>
<dbReference type="InterPro" id="IPR036909">
    <property type="entry name" value="Cyt_c-like_dom_sf"/>
</dbReference>
<evidence type="ECO:0000256" key="2">
    <source>
        <dbReference type="ARBA" id="ARBA00022723"/>
    </source>
</evidence>
<keyword evidence="5" id="KW-0732">Signal</keyword>
<evidence type="ECO:0000256" key="4">
    <source>
        <dbReference type="PROSITE-ProRule" id="PRU00433"/>
    </source>
</evidence>
<dbReference type="RefSeq" id="WP_318601486.1">
    <property type="nucleotide sequence ID" value="NZ_JAWSTH010000210.1"/>
</dbReference>
<keyword evidence="8" id="KW-1185">Reference proteome</keyword>
<comment type="caution">
    <text evidence="7">The sequence shown here is derived from an EMBL/GenBank/DDBJ whole genome shotgun (WGS) entry which is preliminary data.</text>
</comment>
<name>A0ABU4I009_9ACTN</name>
<gene>
    <name evidence="7" type="ORF">R7226_31290</name>
</gene>
<dbReference type="EMBL" id="JAWSTH010000210">
    <property type="protein sequence ID" value="MDW5598885.1"/>
    <property type="molecule type" value="Genomic_DNA"/>
</dbReference>
<feature type="domain" description="Cytochrome c" evidence="6">
    <location>
        <begin position="62"/>
        <end position="139"/>
    </location>
</feature>
<reference evidence="7 8" key="2">
    <citation type="submission" date="2023-10" db="EMBL/GenBank/DDBJ databases">
        <authorList>
            <person name="Han X.F."/>
        </authorList>
    </citation>
    <scope>NUCLEOTIDE SEQUENCE [LARGE SCALE GENOMIC DNA]</scope>
    <source>
        <strain evidence="7 8">KCTC 39840</strain>
    </source>
</reference>
<dbReference type="Proteomes" id="UP001284601">
    <property type="component" value="Unassembled WGS sequence"/>
</dbReference>
<accession>A0ABU4I009</accession>
<evidence type="ECO:0000259" key="6">
    <source>
        <dbReference type="PROSITE" id="PS51007"/>
    </source>
</evidence>